<organism evidence="3">
    <name type="scientific">Caenorhabditis remanei</name>
    <name type="common">Caenorhabditis vulgaris</name>
    <dbReference type="NCBI Taxonomy" id="31234"/>
    <lineage>
        <taxon>Eukaryota</taxon>
        <taxon>Metazoa</taxon>
        <taxon>Ecdysozoa</taxon>
        <taxon>Nematoda</taxon>
        <taxon>Chromadorea</taxon>
        <taxon>Rhabditida</taxon>
        <taxon>Rhabditina</taxon>
        <taxon>Rhabditomorpha</taxon>
        <taxon>Rhabditoidea</taxon>
        <taxon>Rhabditidae</taxon>
        <taxon>Peloderinae</taxon>
        <taxon>Caenorhabditis</taxon>
    </lineage>
</organism>
<proteinExistence type="predicted"/>
<dbReference type="KEGG" id="crq:GCK72_004547"/>
<dbReference type="EMBL" id="DS268471">
    <property type="protein sequence ID" value="EFP08148.1"/>
    <property type="molecule type" value="Genomic_DNA"/>
</dbReference>
<gene>
    <name evidence="2" type="ORF">CRE_17320</name>
</gene>
<feature type="region of interest" description="Disordered" evidence="1">
    <location>
        <begin position="56"/>
        <end position="79"/>
    </location>
</feature>
<dbReference type="HOGENOM" id="CLU_1462646_0_0_1"/>
<evidence type="ECO:0000256" key="1">
    <source>
        <dbReference type="SAM" id="MobiDB-lite"/>
    </source>
</evidence>
<dbReference type="CTD" id="9798861"/>
<protein>
    <submittedName>
        <fullName evidence="2">Uncharacterized protein</fullName>
    </submittedName>
</protein>
<reference evidence="2" key="1">
    <citation type="submission" date="2007-07" db="EMBL/GenBank/DDBJ databases">
        <title>PCAP assembly of the Caenorhabditis remanei genome.</title>
        <authorList>
            <consortium name="The Caenorhabditis remanei Sequencing Consortium"/>
            <person name="Wilson R.K."/>
        </authorList>
    </citation>
    <scope>NUCLEOTIDE SEQUENCE [LARGE SCALE GENOMIC DNA]</scope>
    <source>
        <strain evidence="2">PB4641</strain>
    </source>
</reference>
<dbReference type="InParanoid" id="E3MS47"/>
<feature type="compositionally biased region" description="Low complexity" evidence="1">
    <location>
        <begin position="122"/>
        <end position="137"/>
    </location>
</feature>
<dbReference type="AlphaFoldDB" id="E3MS47"/>
<keyword evidence="3" id="KW-1185">Reference proteome</keyword>
<dbReference type="GeneID" id="9798861"/>
<dbReference type="Proteomes" id="UP000008281">
    <property type="component" value="Unassembled WGS sequence"/>
</dbReference>
<sequence>MSDEEIQKAKMEKRKEFLDDRMKVEEMITEIEDTWGKRCRCKMPGHYLTKINEVSGKKRKDNKKRRIYMPRTPLETPEEYEKVLEAERNRSNFPSEIDQLLQEAMKSFDTSKISEESKIPQITKKSTSPSSKPTETISEVKPRKAPEAPQPMSVTTPMKNDEVVVQKKEKVVVEKKKKNPCCSIC</sequence>
<dbReference type="RefSeq" id="XP_003101064.2">
    <property type="nucleotide sequence ID" value="XM_003101016.2"/>
</dbReference>
<accession>E3MS47</accession>
<feature type="compositionally biased region" description="Basic residues" evidence="1">
    <location>
        <begin position="57"/>
        <end position="68"/>
    </location>
</feature>
<feature type="region of interest" description="Disordered" evidence="1">
    <location>
        <begin position="107"/>
        <end position="161"/>
    </location>
</feature>
<name>E3MS47_CAERE</name>
<evidence type="ECO:0000313" key="2">
    <source>
        <dbReference type="EMBL" id="EFP08148.1"/>
    </source>
</evidence>
<evidence type="ECO:0000313" key="3">
    <source>
        <dbReference type="Proteomes" id="UP000008281"/>
    </source>
</evidence>